<dbReference type="Pfam" id="PF02518">
    <property type="entry name" value="HATPase_c"/>
    <property type="match status" value="1"/>
</dbReference>
<dbReference type="PROSITE" id="PS50109">
    <property type="entry name" value="HIS_KIN"/>
    <property type="match status" value="1"/>
</dbReference>
<keyword evidence="9" id="KW-0812">Transmembrane</keyword>
<keyword evidence="12" id="KW-1185">Reference proteome</keyword>
<keyword evidence="6 11" id="KW-0418">Kinase</keyword>
<keyword evidence="5" id="KW-0547">Nucleotide-binding</keyword>
<feature type="repeat" description="TPR" evidence="8">
    <location>
        <begin position="122"/>
        <end position="155"/>
    </location>
</feature>
<dbReference type="AlphaFoldDB" id="A0A1W2G855"/>
<name>A0A1W2G855_REIFA</name>
<evidence type="ECO:0000256" key="6">
    <source>
        <dbReference type="ARBA" id="ARBA00022777"/>
    </source>
</evidence>
<evidence type="ECO:0000256" key="3">
    <source>
        <dbReference type="ARBA" id="ARBA00022553"/>
    </source>
</evidence>
<dbReference type="InterPro" id="IPR003594">
    <property type="entry name" value="HATPase_dom"/>
</dbReference>
<dbReference type="GO" id="GO:0005524">
    <property type="term" value="F:ATP binding"/>
    <property type="evidence" value="ECO:0007669"/>
    <property type="project" value="UniProtKB-KW"/>
</dbReference>
<keyword evidence="9" id="KW-1133">Transmembrane helix</keyword>
<evidence type="ECO:0000313" key="12">
    <source>
        <dbReference type="Proteomes" id="UP000192472"/>
    </source>
</evidence>
<dbReference type="InterPro" id="IPR011495">
    <property type="entry name" value="Sig_transdc_His_kin_sub2_dim/P"/>
</dbReference>
<evidence type="ECO:0000313" key="11">
    <source>
        <dbReference type="EMBL" id="SMD32791.1"/>
    </source>
</evidence>
<evidence type="ECO:0000256" key="4">
    <source>
        <dbReference type="ARBA" id="ARBA00022679"/>
    </source>
</evidence>
<accession>A0A1W2G855</accession>
<dbReference type="InterPro" id="IPR005467">
    <property type="entry name" value="His_kinase_dom"/>
</dbReference>
<protein>
    <recommendedName>
        <fullName evidence="2">histidine kinase</fullName>
        <ecNumber evidence="2">2.7.13.3</ecNumber>
    </recommendedName>
</protein>
<dbReference type="Gene3D" id="3.30.565.10">
    <property type="entry name" value="Histidine kinase-like ATPase, C-terminal domain"/>
    <property type="match status" value="1"/>
</dbReference>
<feature type="domain" description="Histidine kinase" evidence="10">
    <location>
        <begin position="446"/>
        <end position="633"/>
    </location>
</feature>
<dbReference type="InterPro" id="IPR019734">
    <property type="entry name" value="TPR_rpt"/>
</dbReference>
<dbReference type="Pfam" id="PF07568">
    <property type="entry name" value="HisKA_2"/>
    <property type="match status" value="1"/>
</dbReference>
<gene>
    <name evidence="11" type="ORF">SAMN04488029_1142</name>
</gene>
<dbReference type="InterPro" id="IPR036890">
    <property type="entry name" value="HATPase_C_sf"/>
</dbReference>
<dbReference type="PROSITE" id="PS50293">
    <property type="entry name" value="TPR_REGION"/>
    <property type="match status" value="1"/>
</dbReference>
<keyword evidence="4" id="KW-0808">Transferase</keyword>
<dbReference type="SMART" id="SM00028">
    <property type="entry name" value="TPR"/>
    <property type="match status" value="5"/>
</dbReference>
<dbReference type="PROSITE" id="PS50005">
    <property type="entry name" value="TPR"/>
    <property type="match status" value="2"/>
</dbReference>
<evidence type="ECO:0000256" key="8">
    <source>
        <dbReference type="PROSITE-ProRule" id="PRU00339"/>
    </source>
</evidence>
<evidence type="ECO:0000256" key="9">
    <source>
        <dbReference type="SAM" id="Phobius"/>
    </source>
</evidence>
<dbReference type="RefSeq" id="WP_084371433.1">
    <property type="nucleotide sequence ID" value="NZ_FWYF01000001.1"/>
</dbReference>
<evidence type="ECO:0000256" key="7">
    <source>
        <dbReference type="ARBA" id="ARBA00022840"/>
    </source>
</evidence>
<evidence type="ECO:0000259" key="10">
    <source>
        <dbReference type="PROSITE" id="PS50109"/>
    </source>
</evidence>
<dbReference type="Gene3D" id="3.30.450.20">
    <property type="entry name" value="PAS domain"/>
    <property type="match status" value="1"/>
</dbReference>
<dbReference type="SUPFAM" id="SSF48452">
    <property type="entry name" value="TPR-like"/>
    <property type="match status" value="2"/>
</dbReference>
<keyword evidence="9" id="KW-0472">Membrane</keyword>
<dbReference type="PANTHER" id="PTHR41523">
    <property type="entry name" value="TWO-COMPONENT SYSTEM SENSOR PROTEIN"/>
    <property type="match status" value="1"/>
</dbReference>
<organism evidence="11 12">
    <name type="scientific">Reichenbachiella faecimaris</name>
    <dbReference type="NCBI Taxonomy" id="692418"/>
    <lineage>
        <taxon>Bacteria</taxon>
        <taxon>Pseudomonadati</taxon>
        <taxon>Bacteroidota</taxon>
        <taxon>Cytophagia</taxon>
        <taxon>Cytophagales</taxon>
        <taxon>Reichenbachiellaceae</taxon>
        <taxon>Reichenbachiella</taxon>
    </lineage>
</organism>
<feature type="transmembrane region" description="Helical" evidence="9">
    <location>
        <begin position="400"/>
        <end position="424"/>
    </location>
</feature>
<evidence type="ECO:0000256" key="1">
    <source>
        <dbReference type="ARBA" id="ARBA00000085"/>
    </source>
</evidence>
<dbReference type="PANTHER" id="PTHR41523:SF8">
    <property type="entry name" value="ETHYLENE RESPONSE SENSOR PROTEIN"/>
    <property type="match status" value="1"/>
</dbReference>
<evidence type="ECO:0000256" key="5">
    <source>
        <dbReference type="ARBA" id="ARBA00022741"/>
    </source>
</evidence>
<dbReference type="OrthoDB" id="9767435at2"/>
<comment type="catalytic activity">
    <reaction evidence="1">
        <text>ATP + protein L-histidine = ADP + protein N-phospho-L-histidine.</text>
        <dbReference type="EC" id="2.7.13.3"/>
    </reaction>
</comment>
<dbReference type="STRING" id="692418.SAMN04488029_1142"/>
<evidence type="ECO:0000256" key="2">
    <source>
        <dbReference type="ARBA" id="ARBA00012438"/>
    </source>
</evidence>
<dbReference type="SUPFAM" id="SSF55874">
    <property type="entry name" value="ATPase domain of HSP90 chaperone/DNA topoisomerase II/histidine kinase"/>
    <property type="match status" value="1"/>
</dbReference>
<dbReference type="EC" id="2.7.13.3" evidence="2"/>
<feature type="repeat" description="TPR" evidence="8">
    <location>
        <begin position="162"/>
        <end position="195"/>
    </location>
</feature>
<keyword evidence="7" id="KW-0067">ATP-binding</keyword>
<sequence length="633" mass="71917">MNISISIWFFLIVWLVIAVPAKSQNSDSLRHLISLQEKDTTEVDALNRLAQTYYYSKDDSTRVLAELANKLASEIKYTKGRSHAFHHLATYYSIRSELDSALVYYEKSIEAKSGTKDSLLIAGTLNNLGATYYKKGNYTAALKAYQRALKLRLDKGDSARAAYTLGNIGLIYLDQKNYDLSLNYFNQTLDIQKSISDLDGQAAALSNIGTIYLGQENYGEALIFCKKAYDIFSSIGEKCQSLTPASNLGRAYLMQNQKEKALKYLELVYTEAKDCDNPVLISLASLEIGIIHAEKKLFQQAEREMLESYLIAERHELKEKMQKSAHELYVLYQSIGNTSKALEFLEISDKIKDQMFNEDLTEQLTRMELNFAFEQERDSLEFQKQSELVSIHAKLKQQHLIQYATIIGLMLAIIAVIVIFRYYILSQKAKNKLAEALDEREVLLREIHHRVKNNLQVVSSLLNVQSKYLNDELAKKAVLEGRNRVQSMAIVHEKLYQSDNLSNINVKEYLEELANTLFKSYDISEDRVKLSSKIENVELTIDTTIQIGLIINELISNALKHAFPENKIGAVCLSLRKKNNVHELEVSDNGVGIASPDDLLKSYGYRIVRSISKGLNGNISIQHEKGTRFLLTF</sequence>
<keyword evidence="8" id="KW-0802">TPR repeat</keyword>
<proteinExistence type="predicted"/>
<dbReference type="InterPro" id="IPR011990">
    <property type="entry name" value="TPR-like_helical_dom_sf"/>
</dbReference>
<keyword evidence="3" id="KW-0597">Phosphoprotein</keyword>
<dbReference type="Pfam" id="PF13424">
    <property type="entry name" value="TPR_12"/>
    <property type="match status" value="2"/>
</dbReference>
<reference evidence="11 12" key="1">
    <citation type="submission" date="2017-04" db="EMBL/GenBank/DDBJ databases">
        <authorList>
            <person name="Afonso C.L."/>
            <person name="Miller P.J."/>
            <person name="Scott M.A."/>
            <person name="Spackman E."/>
            <person name="Goraichik I."/>
            <person name="Dimitrov K.M."/>
            <person name="Suarez D.L."/>
            <person name="Swayne D.E."/>
        </authorList>
    </citation>
    <scope>NUCLEOTIDE SEQUENCE [LARGE SCALE GENOMIC DNA]</scope>
    <source>
        <strain evidence="11 12">DSM 26133</strain>
    </source>
</reference>
<dbReference type="GO" id="GO:0004673">
    <property type="term" value="F:protein histidine kinase activity"/>
    <property type="evidence" value="ECO:0007669"/>
    <property type="project" value="UniProtKB-EC"/>
</dbReference>
<dbReference type="Proteomes" id="UP000192472">
    <property type="component" value="Unassembled WGS sequence"/>
</dbReference>
<dbReference type="EMBL" id="FWYF01000001">
    <property type="protein sequence ID" value="SMD32791.1"/>
    <property type="molecule type" value="Genomic_DNA"/>
</dbReference>
<dbReference type="Gene3D" id="1.25.40.10">
    <property type="entry name" value="Tetratricopeptide repeat domain"/>
    <property type="match status" value="2"/>
</dbReference>